<dbReference type="GO" id="GO:0000481">
    <property type="term" value="P:maturation of 5S rRNA"/>
    <property type="evidence" value="ECO:0007669"/>
    <property type="project" value="TreeGrafter"/>
</dbReference>
<dbReference type="Pfam" id="PF19252">
    <property type="entry name" value="HIND"/>
    <property type="match status" value="1"/>
</dbReference>
<feature type="compositionally biased region" description="Basic residues" evidence="7">
    <location>
        <begin position="1"/>
        <end position="12"/>
    </location>
</feature>
<comment type="similarity">
    <text evidence="2">Belongs to the SNU66/SART1 family.</text>
</comment>
<dbReference type="GO" id="GO:0046540">
    <property type="term" value="C:U4/U6 x U5 tri-snRNP complex"/>
    <property type="evidence" value="ECO:0007669"/>
    <property type="project" value="InterPro"/>
</dbReference>
<feature type="coiled-coil region" evidence="6">
    <location>
        <begin position="373"/>
        <end position="400"/>
    </location>
</feature>
<dbReference type="WBParaSite" id="PTRK_0000196300.1">
    <property type="protein sequence ID" value="PTRK_0000196300.1"/>
    <property type="gene ID" value="PTRK_0000196300"/>
</dbReference>
<evidence type="ECO:0000313" key="9">
    <source>
        <dbReference type="WBParaSite" id="PTRK_0000196300.1"/>
    </source>
</evidence>
<evidence type="ECO:0000256" key="3">
    <source>
        <dbReference type="ARBA" id="ARBA00022664"/>
    </source>
</evidence>
<dbReference type="PANTHER" id="PTHR14152:SF5">
    <property type="entry name" value="U4_U6.U5 TRI-SNRNP-ASSOCIATED PROTEIN 1"/>
    <property type="match status" value="1"/>
</dbReference>
<proteinExistence type="inferred from homology"/>
<evidence type="ECO:0000256" key="5">
    <source>
        <dbReference type="ARBA" id="ARBA00023242"/>
    </source>
</evidence>
<keyword evidence="3" id="KW-0507">mRNA processing</keyword>
<sequence>MNEKKHRKRKHSNKDYDEGIDVESPHSKKRLVLSPSFFLFFHYFSETKENSRRDEAESLSIEETNRIRAELGLAPLQVDTDQSNDNKVGNDGEKIIVKDGIEIHHKPAENLAAKKETEKIKERLEVSKRKRQVYEKVLKKDKGLADSDSDDDVANWLEKTKEKVIPKISTYDELDDEITNVGKIESDKLKKRKIKSKKNGLDVNAGGLIIGHSKEAFLDGTNTILVLKDKHVLDEDEDEVLINPNLVEDERAQRNVLLRKKQDHYGTVVDEYDEWGNPIDKGVLAKYDEVLEGEKQETFRLNEEGCIDAEREAREFEIKKKLRMERLNLQNLETEKRKVASDFFTEDEILTFRKPKKKRDKTKSKKSKETFVLEGCEMDADEKEEKALRLAKRNESVKNMKVVENHIDNNKIDLKVLLDDKDKSEIKMEVDGEESDEELKEHIKLASIVIEDDFQNELNGILNKAHKLKQLKNIEEHKDSAVEATKMLEQFGNIKKEINEESKFVIDSTSEYCRHIGTFDNTEVKEEYISDDEINVIEKEDKPSTSKSMFSKSNFKESLPGTFSQVKTKEEDDDKNVRFDGIFGKEAESTRGVAAMLRLAGQKGYLENKIHKKVSEKPINSNLSLPPSKIKVDKSHVEDDAYTKKMERISRSKSTRGGNTFEEKVNYNPQINISYADSKGRELDPKQAFRELSWKFHGKAPGKKQTEKRLARYEREDKMKKMNSCYPSVQF</sequence>
<evidence type="ECO:0000256" key="1">
    <source>
        <dbReference type="ARBA" id="ARBA00004123"/>
    </source>
</evidence>
<evidence type="ECO:0000313" key="8">
    <source>
        <dbReference type="Proteomes" id="UP000038045"/>
    </source>
</evidence>
<keyword evidence="8" id="KW-1185">Reference proteome</keyword>
<name>A0A0N4Z4P7_PARTI</name>
<evidence type="ECO:0000256" key="2">
    <source>
        <dbReference type="ARBA" id="ARBA00006076"/>
    </source>
</evidence>
<evidence type="ECO:0000256" key="4">
    <source>
        <dbReference type="ARBA" id="ARBA00023187"/>
    </source>
</evidence>
<evidence type="ECO:0000256" key="7">
    <source>
        <dbReference type="SAM" id="MobiDB-lite"/>
    </source>
</evidence>
<keyword evidence="4" id="KW-0508">mRNA splicing</keyword>
<dbReference type="GO" id="GO:0045292">
    <property type="term" value="P:mRNA cis splicing, via spliceosome"/>
    <property type="evidence" value="ECO:0007669"/>
    <property type="project" value="TreeGrafter"/>
</dbReference>
<dbReference type="Pfam" id="PF03343">
    <property type="entry name" value="SART-1"/>
    <property type="match status" value="1"/>
</dbReference>
<dbReference type="STRING" id="131310.A0A0N4Z4P7"/>
<dbReference type="Proteomes" id="UP000038045">
    <property type="component" value="Unplaced"/>
</dbReference>
<comment type="subcellular location">
    <subcellularLocation>
        <location evidence="1">Nucleus</location>
    </subcellularLocation>
</comment>
<protein>
    <submittedName>
        <fullName evidence="9">U4/U6.U5 tri-snRNP-associated protein 1</fullName>
    </submittedName>
</protein>
<feature type="region of interest" description="Disordered" evidence="7">
    <location>
        <begin position="1"/>
        <end position="25"/>
    </location>
</feature>
<keyword evidence="5" id="KW-0539">Nucleus</keyword>
<accession>A0A0N4Z4P7</accession>
<dbReference type="PANTHER" id="PTHR14152">
    <property type="entry name" value="SQUAMOUS CELL CARCINOMA ANTIGEN RECOGNISED BY CYTOTOXIC T LYMPHOCYTES"/>
    <property type="match status" value="1"/>
</dbReference>
<evidence type="ECO:0000256" key="6">
    <source>
        <dbReference type="SAM" id="Coils"/>
    </source>
</evidence>
<dbReference type="InterPro" id="IPR005011">
    <property type="entry name" value="SNU66/SART1"/>
</dbReference>
<keyword evidence="6" id="KW-0175">Coiled coil</keyword>
<organism evidence="8 9">
    <name type="scientific">Parastrongyloides trichosuri</name>
    <name type="common">Possum-specific nematode worm</name>
    <dbReference type="NCBI Taxonomy" id="131310"/>
    <lineage>
        <taxon>Eukaryota</taxon>
        <taxon>Metazoa</taxon>
        <taxon>Ecdysozoa</taxon>
        <taxon>Nematoda</taxon>
        <taxon>Chromadorea</taxon>
        <taxon>Rhabditida</taxon>
        <taxon>Tylenchina</taxon>
        <taxon>Panagrolaimomorpha</taxon>
        <taxon>Strongyloidoidea</taxon>
        <taxon>Strongyloididae</taxon>
        <taxon>Parastrongyloides</taxon>
    </lineage>
</organism>
<dbReference type="InterPro" id="IPR045347">
    <property type="entry name" value="HIND"/>
</dbReference>
<reference evidence="9" key="1">
    <citation type="submission" date="2017-02" db="UniProtKB">
        <authorList>
            <consortium name="WormBaseParasite"/>
        </authorList>
    </citation>
    <scope>IDENTIFICATION</scope>
</reference>
<dbReference type="AlphaFoldDB" id="A0A0N4Z4P7"/>